<dbReference type="Proteomes" id="UP000257002">
    <property type="component" value="Unassembled WGS sequence"/>
</dbReference>
<protein>
    <submittedName>
        <fullName evidence="1">Uncharacterized protein</fullName>
    </submittedName>
</protein>
<name>A0A3E0M3B6_9CHRO</name>
<organism evidence="1 2">
    <name type="scientific">Microcystis wesenbergii TW10</name>
    <dbReference type="NCBI Taxonomy" id="2060474"/>
    <lineage>
        <taxon>Bacteria</taxon>
        <taxon>Bacillati</taxon>
        <taxon>Cyanobacteriota</taxon>
        <taxon>Cyanophyceae</taxon>
        <taxon>Oscillatoriophycideae</taxon>
        <taxon>Chroococcales</taxon>
        <taxon>Microcystaceae</taxon>
        <taxon>Microcystis</taxon>
    </lineage>
</organism>
<evidence type="ECO:0000313" key="1">
    <source>
        <dbReference type="EMBL" id="REJ54138.1"/>
    </source>
</evidence>
<accession>A0A3E0M3B6</accession>
<proteinExistence type="predicted"/>
<dbReference type="AlphaFoldDB" id="A0A3E0M3B6"/>
<dbReference type="EMBL" id="QQWD01000006">
    <property type="protein sequence ID" value="REJ54138.1"/>
    <property type="molecule type" value="Genomic_DNA"/>
</dbReference>
<gene>
    <name evidence="1" type="ORF">DWQ51_06910</name>
</gene>
<reference evidence="1 2" key="1">
    <citation type="submission" date="2017-10" db="EMBL/GenBank/DDBJ databases">
        <title>A large-scale comparative metagenomic study reveals the eutrophication-driven functional interactions in six Microcystis-epibionts communities.</title>
        <authorList>
            <person name="Li Q."/>
            <person name="Lin F."/>
        </authorList>
    </citation>
    <scope>NUCLEOTIDE SEQUENCE [LARGE SCALE GENOMIC DNA]</scope>
    <source>
        <strain evidence="1">TW10</strain>
    </source>
</reference>
<comment type="caution">
    <text evidence="1">The sequence shown here is derived from an EMBL/GenBank/DDBJ whole genome shotgun (WGS) entry which is preliminary data.</text>
</comment>
<evidence type="ECO:0000313" key="2">
    <source>
        <dbReference type="Proteomes" id="UP000257002"/>
    </source>
</evidence>
<sequence length="74" mass="8868">MSEVSREEGGCFTEARELFEDMVEWLNSDQVCGLEHSELENKLQVNGNELLRRLQRRLPRQARQRRNRRGLLRK</sequence>